<dbReference type="Gene3D" id="1.10.3720.10">
    <property type="entry name" value="MetI-like"/>
    <property type="match status" value="1"/>
</dbReference>
<dbReference type="PANTHER" id="PTHR43744">
    <property type="entry name" value="ABC TRANSPORTER PERMEASE PROTEIN MG189-RELATED-RELATED"/>
    <property type="match status" value="1"/>
</dbReference>
<dbReference type="InterPro" id="IPR035906">
    <property type="entry name" value="MetI-like_sf"/>
</dbReference>
<feature type="transmembrane region" description="Helical" evidence="7">
    <location>
        <begin position="251"/>
        <end position="272"/>
    </location>
</feature>
<reference evidence="9 10" key="1">
    <citation type="submission" date="2018-09" db="EMBL/GenBank/DDBJ databases">
        <title>Complete genome sequence of Euzebya sp. DY32-46 isolated from seawater of Pacific Ocean.</title>
        <authorList>
            <person name="Xu L."/>
            <person name="Wu Y.-H."/>
            <person name="Xu X.-W."/>
        </authorList>
    </citation>
    <scope>NUCLEOTIDE SEQUENCE [LARGE SCALE GENOMIC DNA]</scope>
    <source>
        <strain evidence="9 10">DY32-46</strain>
    </source>
</reference>
<protein>
    <submittedName>
        <fullName evidence="9">Glycerol-3-phosphate ABC transporter, permease protein UgpE</fullName>
    </submittedName>
</protein>
<dbReference type="Pfam" id="PF00528">
    <property type="entry name" value="BPD_transp_1"/>
    <property type="match status" value="1"/>
</dbReference>
<evidence type="ECO:0000256" key="1">
    <source>
        <dbReference type="ARBA" id="ARBA00004651"/>
    </source>
</evidence>
<dbReference type="PANTHER" id="PTHR43744:SF8">
    <property type="entry name" value="SN-GLYCEROL-3-PHOSPHATE TRANSPORT SYSTEM PERMEASE PROTEIN UGPE"/>
    <property type="match status" value="1"/>
</dbReference>
<dbReference type="GO" id="GO:0055085">
    <property type="term" value="P:transmembrane transport"/>
    <property type="evidence" value="ECO:0007669"/>
    <property type="project" value="InterPro"/>
</dbReference>
<feature type="transmembrane region" description="Helical" evidence="7">
    <location>
        <begin position="23"/>
        <end position="45"/>
    </location>
</feature>
<keyword evidence="4 7" id="KW-0812">Transmembrane</keyword>
<dbReference type="PROSITE" id="PS50928">
    <property type="entry name" value="ABC_TM1"/>
    <property type="match status" value="1"/>
</dbReference>
<feature type="transmembrane region" description="Helical" evidence="7">
    <location>
        <begin position="150"/>
        <end position="171"/>
    </location>
</feature>
<evidence type="ECO:0000256" key="4">
    <source>
        <dbReference type="ARBA" id="ARBA00022692"/>
    </source>
</evidence>
<dbReference type="InterPro" id="IPR000515">
    <property type="entry name" value="MetI-like"/>
</dbReference>
<evidence type="ECO:0000313" key="10">
    <source>
        <dbReference type="Proteomes" id="UP000264006"/>
    </source>
</evidence>
<evidence type="ECO:0000259" key="8">
    <source>
        <dbReference type="PROSITE" id="PS50928"/>
    </source>
</evidence>
<dbReference type="PROSITE" id="PS51257">
    <property type="entry name" value="PROKAR_LIPOPROTEIN"/>
    <property type="match status" value="1"/>
</dbReference>
<evidence type="ECO:0000256" key="3">
    <source>
        <dbReference type="ARBA" id="ARBA00022475"/>
    </source>
</evidence>
<evidence type="ECO:0000256" key="5">
    <source>
        <dbReference type="ARBA" id="ARBA00022989"/>
    </source>
</evidence>
<feature type="domain" description="ABC transmembrane type-1" evidence="8">
    <location>
        <begin position="82"/>
        <end position="272"/>
    </location>
</feature>
<dbReference type="Proteomes" id="UP000264006">
    <property type="component" value="Chromosome"/>
</dbReference>
<evidence type="ECO:0000313" key="9">
    <source>
        <dbReference type="EMBL" id="AXV06621.1"/>
    </source>
</evidence>
<keyword evidence="3" id="KW-1003">Cell membrane</keyword>
<sequence length="286" mass="31060">MAFFRRTRTAASSAPPASRRRRLGLHAALLGSCIVIGLPVLYAALVSTQTNPEVFQYQLTPGTAFGDNFEAVWEARSLGRYMLNSTIQALAITVGKTITALLAGLAFVYFRFPGKWLVFGFVLVTLLMPTEISILALFRIVNGFGWNDSVLGLTVPFFASATGAFLFRQHFANLPADLSEAAQLDGAGPLQFLWRILIPLSWNAIGALAVIQFVYAWNMYLWPLLIVADQRDQLVQVGLGTLLNTGQSLTYGPLMLGALLASVPPVLVFVALQKPFMSGFAVGGEK</sequence>
<dbReference type="GO" id="GO:0005886">
    <property type="term" value="C:plasma membrane"/>
    <property type="evidence" value="ECO:0007669"/>
    <property type="project" value="UniProtKB-SubCell"/>
</dbReference>
<organism evidence="9 10">
    <name type="scientific">Euzebya pacifica</name>
    <dbReference type="NCBI Taxonomy" id="1608957"/>
    <lineage>
        <taxon>Bacteria</taxon>
        <taxon>Bacillati</taxon>
        <taxon>Actinomycetota</taxon>
        <taxon>Nitriliruptoria</taxon>
        <taxon>Euzebyales</taxon>
    </lineage>
</organism>
<keyword evidence="2 7" id="KW-0813">Transport</keyword>
<evidence type="ECO:0000256" key="2">
    <source>
        <dbReference type="ARBA" id="ARBA00022448"/>
    </source>
</evidence>
<dbReference type="SUPFAM" id="SSF161098">
    <property type="entry name" value="MetI-like"/>
    <property type="match status" value="1"/>
</dbReference>
<feature type="transmembrane region" description="Helical" evidence="7">
    <location>
        <begin position="192"/>
        <end position="215"/>
    </location>
</feature>
<gene>
    <name evidence="9" type="ORF">DVS28_a1936</name>
</gene>
<dbReference type="KEGG" id="euz:DVS28_a1936"/>
<feature type="transmembrane region" description="Helical" evidence="7">
    <location>
        <begin position="117"/>
        <end position="138"/>
    </location>
</feature>
<dbReference type="RefSeq" id="WP_114591233.1">
    <property type="nucleotide sequence ID" value="NZ_CP031165.1"/>
</dbReference>
<dbReference type="AlphaFoldDB" id="A0A346XWM4"/>
<comment type="subcellular location">
    <subcellularLocation>
        <location evidence="1 7">Cell membrane</location>
        <topology evidence="1 7">Multi-pass membrane protein</topology>
    </subcellularLocation>
</comment>
<evidence type="ECO:0000256" key="6">
    <source>
        <dbReference type="ARBA" id="ARBA00023136"/>
    </source>
</evidence>
<dbReference type="CDD" id="cd06261">
    <property type="entry name" value="TM_PBP2"/>
    <property type="match status" value="1"/>
</dbReference>
<accession>A0A346XWM4</accession>
<keyword evidence="5 7" id="KW-1133">Transmembrane helix</keyword>
<feature type="transmembrane region" description="Helical" evidence="7">
    <location>
        <begin position="87"/>
        <end position="110"/>
    </location>
</feature>
<keyword evidence="6 7" id="KW-0472">Membrane</keyword>
<keyword evidence="10" id="KW-1185">Reference proteome</keyword>
<evidence type="ECO:0000256" key="7">
    <source>
        <dbReference type="RuleBase" id="RU363032"/>
    </source>
</evidence>
<comment type="similarity">
    <text evidence="7">Belongs to the binding-protein-dependent transport system permease family.</text>
</comment>
<dbReference type="OrthoDB" id="2063054at2"/>
<name>A0A346XWM4_9ACTN</name>
<proteinExistence type="inferred from homology"/>
<dbReference type="EMBL" id="CP031165">
    <property type="protein sequence ID" value="AXV06621.1"/>
    <property type="molecule type" value="Genomic_DNA"/>
</dbReference>